<reference evidence="1 2" key="1">
    <citation type="journal article" date="2011" name="PLoS Genet.">
        <title>Genomic analysis of the necrotrophic fungal pathogens Sclerotinia sclerotiorum and Botrytis cinerea.</title>
        <authorList>
            <person name="Amselem J."/>
            <person name="Cuomo C.A."/>
            <person name="van Kan J.A."/>
            <person name="Viaud M."/>
            <person name="Benito E.P."/>
            <person name="Couloux A."/>
            <person name="Coutinho P.M."/>
            <person name="de Vries R.P."/>
            <person name="Dyer P.S."/>
            <person name="Fillinger S."/>
            <person name="Fournier E."/>
            <person name="Gout L."/>
            <person name="Hahn M."/>
            <person name="Kohn L."/>
            <person name="Lapalu N."/>
            <person name="Plummer K.M."/>
            <person name="Pradier J.M."/>
            <person name="Quevillon E."/>
            <person name="Sharon A."/>
            <person name="Simon A."/>
            <person name="ten Have A."/>
            <person name="Tudzynski B."/>
            <person name="Tudzynski P."/>
            <person name="Wincker P."/>
            <person name="Andrew M."/>
            <person name="Anthouard V."/>
            <person name="Beever R.E."/>
            <person name="Beffa R."/>
            <person name="Benoit I."/>
            <person name="Bouzid O."/>
            <person name="Brault B."/>
            <person name="Chen Z."/>
            <person name="Choquer M."/>
            <person name="Collemare J."/>
            <person name="Cotton P."/>
            <person name="Danchin E.G."/>
            <person name="Da Silva C."/>
            <person name="Gautier A."/>
            <person name="Giraud C."/>
            <person name="Giraud T."/>
            <person name="Gonzalez C."/>
            <person name="Grossetete S."/>
            <person name="Guldener U."/>
            <person name="Henrissat B."/>
            <person name="Howlett B.J."/>
            <person name="Kodira C."/>
            <person name="Kretschmer M."/>
            <person name="Lappartient A."/>
            <person name="Leroch M."/>
            <person name="Levis C."/>
            <person name="Mauceli E."/>
            <person name="Neuveglise C."/>
            <person name="Oeser B."/>
            <person name="Pearson M."/>
            <person name="Poulain J."/>
            <person name="Poussereau N."/>
            <person name="Quesneville H."/>
            <person name="Rascle C."/>
            <person name="Schumacher J."/>
            <person name="Segurens B."/>
            <person name="Sexton A."/>
            <person name="Silva E."/>
            <person name="Sirven C."/>
            <person name="Soanes D.M."/>
            <person name="Talbot N.J."/>
            <person name="Templeton M."/>
            <person name="Yandava C."/>
            <person name="Yarden O."/>
            <person name="Zeng Q."/>
            <person name="Rollins J.A."/>
            <person name="Lebrun M.H."/>
            <person name="Dickman M."/>
        </authorList>
    </citation>
    <scope>NUCLEOTIDE SEQUENCE [LARGE SCALE GENOMIC DNA]</scope>
    <source>
        <strain evidence="1 2">B05.10</strain>
    </source>
</reference>
<reference evidence="1 2" key="3">
    <citation type="journal article" date="2017" name="Mol. Plant Pathol.">
        <title>A gapless genome sequence of the fungus Botrytis cinerea.</title>
        <authorList>
            <person name="Van Kan J.A."/>
            <person name="Stassen J.H."/>
            <person name="Mosbach A."/>
            <person name="Van Der Lee T.A."/>
            <person name="Faino L."/>
            <person name="Farmer A.D."/>
            <person name="Papasotiriou D.G."/>
            <person name="Zhou S."/>
            <person name="Seidl M.F."/>
            <person name="Cottam E."/>
            <person name="Edel D."/>
            <person name="Hahn M."/>
            <person name="Schwartz D.C."/>
            <person name="Dietrich R.A."/>
            <person name="Widdison S."/>
            <person name="Scalliet G."/>
        </authorList>
    </citation>
    <scope>NUCLEOTIDE SEQUENCE [LARGE SCALE GENOMIC DNA]</scope>
    <source>
        <strain evidence="1 2">B05.10</strain>
    </source>
</reference>
<name>A0A384JBZ6_BOTFB</name>
<evidence type="ECO:0000313" key="1">
    <source>
        <dbReference type="EMBL" id="ATZ48158.1"/>
    </source>
</evidence>
<reference evidence="1 2" key="2">
    <citation type="journal article" date="2012" name="Eukaryot. Cell">
        <title>Genome update of Botrytis cinerea strains B05.10 and T4.</title>
        <authorList>
            <person name="Staats M."/>
            <person name="van Kan J.A."/>
        </authorList>
    </citation>
    <scope>NUCLEOTIDE SEQUENCE [LARGE SCALE GENOMIC DNA]</scope>
    <source>
        <strain evidence="1 2">B05.10</strain>
    </source>
</reference>
<dbReference type="Proteomes" id="UP000001798">
    <property type="component" value="Chromosome 3"/>
</dbReference>
<protein>
    <submittedName>
        <fullName evidence="1">Uncharacterized protein</fullName>
    </submittedName>
</protein>
<dbReference type="AlphaFoldDB" id="A0A384JBZ6"/>
<dbReference type="VEuPathDB" id="FungiDB:Bcin03g04040"/>
<gene>
    <name evidence="1" type="ORF">BCIN_03g04040</name>
</gene>
<dbReference type="GeneID" id="36394031"/>
<keyword evidence="2" id="KW-1185">Reference proteome</keyword>
<accession>A0A384JBZ6</accession>
<dbReference type="OrthoDB" id="9451547at2759"/>
<organism evidence="1 2">
    <name type="scientific">Botryotinia fuckeliana (strain B05.10)</name>
    <name type="common">Noble rot fungus</name>
    <name type="synonym">Botrytis cinerea</name>
    <dbReference type="NCBI Taxonomy" id="332648"/>
    <lineage>
        <taxon>Eukaryota</taxon>
        <taxon>Fungi</taxon>
        <taxon>Dikarya</taxon>
        <taxon>Ascomycota</taxon>
        <taxon>Pezizomycotina</taxon>
        <taxon>Leotiomycetes</taxon>
        <taxon>Helotiales</taxon>
        <taxon>Sclerotiniaceae</taxon>
        <taxon>Botrytis</taxon>
    </lineage>
</organism>
<dbReference type="RefSeq" id="XP_024547703.1">
    <property type="nucleotide sequence ID" value="XM_024691933.1"/>
</dbReference>
<evidence type="ECO:0000313" key="2">
    <source>
        <dbReference type="Proteomes" id="UP000001798"/>
    </source>
</evidence>
<proteinExistence type="predicted"/>
<sequence>MSNNTVETTPLQGWTNSPDYRGTMDIVFSCTFTISICICSYWQDCVFSDPIFYCF</sequence>
<dbReference type="EMBL" id="CP009807">
    <property type="protein sequence ID" value="ATZ48158.1"/>
    <property type="molecule type" value="Genomic_DNA"/>
</dbReference>